<evidence type="ECO:0000313" key="9">
    <source>
        <dbReference type="EMBL" id="KAL1848858.1"/>
    </source>
</evidence>
<accession>A0ABR3VYV8</accession>
<feature type="compositionally biased region" description="Acidic residues" evidence="6">
    <location>
        <begin position="508"/>
        <end position="524"/>
    </location>
</feature>
<dbReference type="PROSITE" id="PS51892">
    <property type="entry name" value="SUBTILASE"/>
    <property type="match status" value="1"/>
</dbReference>
<dbReference type="InterPro" id="IPR023828">
    <property type="entry name" value="Peptidase_S8_Ser-AS"/>
</dbReference>
<dbReference type="InterPro" id="IPR000209">
    <property type="entry name" value="Peptidase_S8/S53_dom"/>
</dbReference>
<keyword evidence="10" id="KW-1185">Reference proteome</keyword>
<evidence type="ECO:0000256" key="2">
    <source>
        <dbReference type="ARBA" id="ARBA00022670"/>
    </source>
</evidence>
<dbReference type="InterPro" id="IPR056002">
    <property type="entry name" value="DUF7580"/>
</dbReference>
<dbReference type="SUPFAM" id="SSF52743">
    <property type="entry name" value="Subtilisin-like"/>
    <property type="match status" value="1"/>
</dbReference>
<feature type="domain" description="DUF7580" evidence="8">
    <location>
        <begin position="210"/>
        <end position="505"/>
    </location>
</feature>
<feature type="region of interest" description="Disordered" evidence="6">
    <location>
        <begin position="506"/>
        <end position="552"/>
    </location>
</feature>
<feature type="region of interest" description="Disordered" evidence="6">
    <location>
        <begin position="92"/>
        <end position="116"/>
    </location>
</feature>
<evidence type="ECO:0000256" key="4">
    <source>
        <dbReference type="ARBA" id="ARBA00022825"/>
    </source>
</evidence>
<reference evidence="9 10" key="1">
    <citation type="journal article" date="2024" name="IMA Fungus">
        <title>IMA Genome - F19 : A genome assembly and annotation guide to empower mycologists, including annotated draft genome sequences of Ceratocystis pirilliformis, Diaporthe australafricana, Fusarium ophioides, Paecilomyces lecythidis, and Sporothrix stenoceras.</title>
        <authorList>
            <person name="Aylward J."/>
            <person name="Wilson A.M."/>
            <person name="Visagie C.M."/>
            <person name="Spraker J."/>
            <person name="Barnes I."/>
            <person name="Buitendag C."/>
            <person name="Ceriani C."/>
            <person name="Del Mar Angel L."/>
            <person name="du Plessis D."/>
            <person name="Fuchs T."/>
            <person name="Gasser K."/>
            <person name="Kramer D."/>
            <person name="Li W."/>
            <person name="Munsamy K."/>
            <person name="Piso A."/>
            <person name="Price J.L."/>
            <person name="Sonnekus B."/>
            <person name="Thomas C."/>
            <person name="van der Nest A."/>
            <person name="van Dijk A."/>
            <person name="van Heerden A."/>
            <person name="van Vuuren N."/>
            <person name="Yilmaz N."/>
            <person name="Duong T.A."/>
            <person name="van der Merwe N.A."/>
            <person name="Wingfield M.J."/>
            <person name="Wingfield B.D."/>
        </authorList>
    </citation>
    <scope>NUCLEOTIDE SEQUENCE [LARGE SCALE GENOMIC DNA]</scope>
    <source>
        <strain evidence="9 10">CMW 18300</strain>
    </source>
</reference>
<feature type="active site" description="Charge relay system" evidence="5">
    <location>
        <position position="666"/>
    </location>
</feature>
<feature type="region of interest" description="Disordered" evidence="6">
    <location>
        <begin position="592"/>
        <end position="612"/>
    </location>
</feature>
<evidence type="ECO:0000256" key="5">
    <source>
        <dbReference type="PROSITE-ProRule" id="PRU01240"/>
    </source>
</evidence>
<dbReference type="InterPro" id="IPR015500">
    <property type="entry name" value="Peptidase_S8_subtilisin-rel"/>
</dbReference>
<dbReference type="Pfam" id="PF00082">
    <property type="entry name" value="Peptidase_S8"/>
    <property type="match status" value="1"/>
</dbReference>
<feature type="compositionally biased region" description="Basic and acidic residues" evidence="6">
    <location>
        <begin position="540"/>
        <end position="552"/>
    </location>
</feature>
<evidence type="ECO:0008006" key="11">
    <source>
        <dbReference type="Google" id="ProtNLM"/>
    </source>
</evidence>
<feature type="domain" description="Peptidase S8/S53" evidence="7">
    <location>
        <begin position="659"/>
        <end position="871"/>
    </location>
</feature>
<name>A0ABR3VYV8_9PEZI</name>
<evidence type="ECO:0000313" key="10">
    <source>
        <dbReference type="Proteomes" id="UP001583177"/>
    </source>
</evidence>
<dbReference type="PRINTS" id="PR00723">
    <property type="entry name" value="SUBTILISIN"/>
</dbReference>
<dbReference type="CDD" id="cd00306">
    <property type="entry name" value="Peptidases_S8_S53"/>
    <property type="match status" value="1"/>
</dbReference>
<dbReference type="Gene3D" id="3.40.50.200">
    <property type="entry name" value="Peptidase S8/S53 domain"/>
    <property type="match status" value="1"/>
</dbReference>
<dbReference type="EMBL" id="JAWRVE010000211">
    <property type="protein sequence ID" value="KAL1848858.1"/>
    <property type="molecule type" value="Genomic_DNA"/>
</dbReference>
<evidence type="ECO:0000256" key="6">
    <source>
        <dbReference type="SAM" id="MobiDB-lite"/>
    </source>
</evidence>
<sequence>MSRLMIQSRELQALVDLQQIIGPLIAKSISRDSNTVSSLKVLNSWQNLSIEISQLLLFLKEEQNLSENDYNDFRSSLDNLLSLMDGLVDSDLPTAPGAASSGPNTQDQRAVADEGEHSMLGHQKLETLVRRAAEHEDSTDSPLLFQLPTREDQSVEIEKAVTDFNVGNFVRRNTAEKLEDHGCGLVEISRHTKPRIGKHESDRDAVDESQAFTTTLLKVLTEKASRSKCGCVHAVRLQVRDPVPSESLYKGLKQQIFISRCRSPDEWQETYCEFVSPVTTPTLPEAKLKSVRNICKAIEKSSQNGRKLDFLVSTDSLLQDLARWELVKQPPLWPTLSLEDILCIDASQYKPGDKVILAVNLARALLRVHSGDLTLQEMKAKDIFFLYNPNNGTVSDWHDPYLACSLVPPPNQQKNGIGRPDKAEGPLRDANQNDTGIALKFPMLVSFAELLMEIALGRKMGPYDCRVDIALLAQIDPKDYTGEVVRMVGKDYVDVIIQCLVTSQSDAYDSDSDSDSEFDSDSDSDQDHDRGINTSPSLNRQEKKEKAKKDSSEAVERLCTDVLRAGVASLEKARTIFAPQTYPRFQFTVNKPNRPVASKTPESAGKTGGQLAAGQSFDDVRMNVSPTDQRVVWAKEFFDSAQVFYQSNIEFLPVTRDNRIRVAVLDTGVDETSNFWRGASRIRKIKGSPIRETKHFVGDSIDDELGHGTDVAAIISKIAPESDLYIAKISRGREAEGTQQIIEAIDWAVQHEVRIINMSFCLPRNPMNTRVRKKIDQVTTSKGVIFVAAASNYGNNESRGFPAKLWQVICVHAVDGNGNKSGMNPPPKPGFKNFGSLGVAIESEWDAAEAYMEGTSYAAPVATGMVSNVLRFVQYVRDKDLMTEEYYNEACSSRGMSNILGEMAERTSDGYDYIRPRWKLWAGTDTEQDVITKIKSALEKDMD</sequence>
<gene>
    <name evidence="9" type="ORF">Daus18300_013470</name>
</gene>
<dbReference type="Pfam" id="PF24476">
    <property type="entry name" value="DUF7580"/>
    <property type="match status" value="1"/>
</dbReference>
<dbReference type="Proteomes" id="UP001583177">
    <property type="component" value="Unassembled WGS sequence"/>
</dbReference>
<evidence type="ECO:0000259" key="8">
    <source>
        <dbReference type="Pfam" id="PF24476"/>
    </source>
</evidence>
<comment type="similarity">
    <text evidence="1 5">Belongs to the peptidase S8 family.</text>
</comment>
<comment type="caution">
    <text evidence="9">The sequence shown here is derived from an EMBL/GenBank/DDBJ whole genome shotgun (WGS) entry which is preliminary data.</text>
</comment>
<feature type="active site" description="Charge relay system" evidence="5">
    <location>
        <position position="856"/>
    </location>
</feature>
<dbReference type="InterPro" id="IPR036852">
    <property type="entry name" value="Peptidase_S8/S53_dom_sf"/>
</dbReference>
<dbReference type="PANTHER" id="PTHR43806">
    <property type="entry name" value="PEPTIDASE S8"/>
    <property type="match status" value="1"/>
</dbReference>
<dbReference type="InterPro" id="IPR050131">
    <property type="entry name" value="Peptidase_S8_subtilisin-like"/>
</dbReference>
<protein>
    <recommendedName>
        <fullName evidence="11">Peptidase S8/S53 domain-containing protein</fullName>
    </recommendedName>
</protein>
<organism evidence="9 10">
    <name type="scientific">Diaporthe australafricana</name>
    <dbReference type="NCBI Taxonomy" id="127596"/>
    <lineage>
        <taxon>Eukaryota</taxon>
        <taxon>Fungi</taxon>
        <taxon>Dikarya</taxon>
        <taxon>Ascomycota</taxon>
        <taxon>Pezizomycotina</taxon>
        <taxon>Sordariomycetes</taxon>
        <taxon>Sordariomycetidae</taxon>
        <taxon>Diaporthales</taxon>
        <taxon>Diaporthaceae</taxon>
        <taxon>Diaporthe</taxon>
    </lineage>
</organism>
<evidence type="ECO:0000256" key="1">
    <source>
        <dbReference type="ARBA" id="ARBA00011073"/>
    </source>
</evidence>
<proteinExistence type="inferred from homology"/>
<dbReference type="PANTHER" id="PTHR43806:SF11">
    <property type="entry name" value="CEREVISIN-RELATED"/>
    <property type="match status" value="1"/>
</dbReference>
<keyword evidence="4 5" id="KW-0720">Serine protease</keyword>
<keyword evidence="2 5" id="KW-0645">Protease</keyword>
<dbReference type="PROSITE" id="PS00138">
    <property type="entry name" value="SUBTILASE_SER"/>
    <property type="match status" value="1"/>
</dbReference>
<feature type="active site" description="Charge relay system" evidence="5">
    <location>
        <position position="707"/>
    </location>
</feature>
<keyword evidence="3 5" id="KW-0378">Hydrolase</keyword>
<evidence type="ECO:0000259" key="7">
    <source>
        <dbReference type="Pfam" id="PF00082"/>
    </source>
</evidence>
<evidence type="ECO:0000256" key="3">
    <source>
        <dbReference type="ARBA" id="ARBA00022801"/>
    </source>
</evidence>